<organism evidence="8 9">
    <name type="scientific">Eleusine coracana subsp. coracana</name>
    <dbReference type="NCBI Taxonomy" id="191504"/>
    <lineage>
        <taxon>Eukaryota</taxon>
        <taxon>Viridiplantae</taxon>
        <taxon>Streptophyta</taxon>
        <taxon>Embryophyta</taxon>
        <taxon>Tracheophyta</taxon>
        <taxon>Spermatophyta</taxon>
        <taxon>Magnoliopsida</taxon>
        <taxon>Liliopsida</taxon>
        <taxon>Poales</taxon>
        <taxon>Poaceae</taxon>
        <taxon>PACMAD clade</taxon>
        <taxon>Chloridoideae</taxon>
        <taxon>Cynodonteae</taxon>
        <taxon>Eleusininae</taxon>
        <taxon>Eleusine</taxon>
    </lineage>
</organism>
<gene>
    <name evidence="8" type="primary">ga10075</name>
    <name evidence="8" type="ORF">PR202_ga10075</name>
</gene>
<feature type="chain" id="PRO_5043506745" description="Wall-associated receptor kinase galacturonan-binding domain-containing protein" evidence="5">
    <location>
        <begin position="21"/>
        <end position="288"/>
    </location>
</feature>
<dbReference type="Pfam" id="PF13947">
    <property type="entry name" value="GUB_WAK_bind"/>
    <property type="match status" value="1"/>
</dbReference>
<proteinExistence type="predicted"/>
<protein>
    <recommendedName>
        <fullName evidence="10">Wall-associated receptor kinase galacturonan-binding domain-containing protein</fullName>
    </recommendedName>
</protein>
<dbReference type="PANTHER" id="PTHR33138:SF77">
    <property type="entry name" value="WALL-ASSOCIATED RECEPTOR KINASE GALACTURONAN-BINDING DOMAIN-CONTAINING PROTEIN"/>
    <property type="match status" value="1"/>
</dbReference>
<evidence type="ECO:0000259" key="7">
    <source>
        <dbReference type="Pfam" id="PF14380"/>
    </source>
</evidence>
<reference evidence="8" key="1">
    <citation type="journal article" date="2018" name="DNA Res.">
        <title>Multiple hybrid de novo genome assembly of finger millet, an orphan allotetraploid crop.</title>
        <authorList>
            <person name="Hatakeyama M."/>
            <person name="Aluri S."/>
            <person name="Balachadran M.T."/>
            <person name="Sivarajan S.R."/>
            <person name="Patrignani A."/>
            <person name="Gruter S."/>
            <person name="Poveda L."/>
            <person name="Shimizu-Inatsugi R."/>
            <person name="Baeten J."/>
            <person name="Francoijs K.J."/>
            <person name="Nataraja K.N."/>
            <person name="Reddy Y.A.N."/>
            <person name="Phadnis S."/>
            <person name="Ravikumar R.L."/>
            <person name="Schlapbach R."/>
            <person name="Sreeman S.M."/>
            <person name="Shimizu K.K."/>
        </authorList>
    </citation>
    <scope>NUCLEOTIDE SEQUENCE</scope>
</reference>
<accession>A0AAV5C5U3</accession>
<evidence type="ECO:0000256" key="5">
    <source>
        <dbReference type="SAM" id="SignalP"/>
    </source>
</evidence>
<sequence>MLHHWLLLLLALLLAASSHGASSGADSYDPDLCLWRPSTCGTISINYPFYLYDKTAVLRGNEGSFCGYPGLAFRCEDNNQVVLQLGDDKYRVSNIDYTTRTFSLVDQEVFKDESCPRVDHNVTLPSSSWLSFPDNRVDYSSASFSTAPSVRSGRGRSTSAQSGAVASVKQTAVESFVLPGNEAPPPELFLACPRVIRVPVLKLPDGPRNDSRWINGGYGDALSGGFRLDWEQSKPRACKQCEDSYGRCGFNRAGEFMGCLCRGERVEAQDCTAGASPPSTTSGMSLHV</sequence>
<comment type="caution">
    <text evidence="8">The sequence shown here is derived from an EMBL/GenBank/DDBJ whole genome shotgun (WGS) entry which is preliminary data.</text>
</comment>
<dbReference type="Pfam" id="PF14380">
    <property type="entry name" value="WAK_assoc"/>
    <property type="match status" value="1"/>
</dbReference>
<dbReference type="EMBL" id="BQKI01000004">
    <property type="protein sequence ID" value="GJM93513.1"/>
    <property type="molecule type" value="Genomic_DNA"/>
</dbReference>
<name>A0AAV5C5U3_ELECO</name>
<evidence type="ECO:0000259" key="6">
    <source>
        <dbReference type="Pfam" id="PF13947"/>
    </source>
</evidence>
<feature type="signal peptide" evidence="5">
    <location>
        <begin position="1"/>
        <end position="20"/>
    </location>
</feature>
<dbReference type="AlphaFoldDB" id="A0AAV5C5U3"/>
<dbReference type="PANTHER" id="PTHR33138">
    <property type="entry name" value="OS01G0690200 PROTEIN"/>
    <property type="match status" value="1"/>
</dbReference>
<feature type="domain" description="Wall-associated receptor kinase C-terminal" evidence="7">
    <location>
        <begin position="178"/>
        <end position="263"/>
    </location>
</feature>
<evidence type="ECO:0000313" key="8">
    <source>
        <dbReference type="EMBL" id="GJM93513.1"/>
    </source>
</evidence>
<feature type="domain" description="Wall-associated receptor kinase galacturonan-binding" evidence="6">
    <location>
        <begin position="38"/>
        <end position="106"/>
    </location>
</feature>
<reference evidence="8" key="2">
    <citation type="submission" date="2021-12" db="EMBL/GenBank/DDBJ databases">
        <title>Resequencing data analysis of finger millet.</title>
        <authorList>
            <person name="Hatakeyama M."/>
            <person name="Aluri S."/>
            <person name="Balachadran M.T."/>
            <person name="Sivarajan S.R."/>
            <person name="Poveda L."/>
            <person name="Shimizu-Inatsugi R."/>
            <person name="Schlapbach R."/>
            <person name="Sreeman S.M."/>
            <person name="Shimizu K.K."/>
        </authorList>
    </citation>
    <scope>NUCLEOTIDE SEQUENCE</scope>
</reference>
<evidence type="ECO:0000256" key="1">
    <source>
        <dbReference type="ARBA" id="ARBA00004167"/>
    </source>
</evidence>
<dbReference type="InterPro" id="IPR032872">
    <property type="entry name" value="WAK_assoc_C"/>
</dbReference>
<evidence type="ECO:0000256" key="4">
    <source>
        <dbReference type="SAM" id="MobiDB-lite"/>
    </source>
</evidence>
<feature type="region of interest" description="Disordered" evidence="4">
    <location>
        <begin position="144"/>
        <end position="163"/>
    </location>
</feature>
<keyword evidence="9" id="KW-1185">Reference proteome</keyword>
<comment type="subcellular location">
    <subcellularLocation>
        <location evidence="1">Membrane</location>
        <topology evidence="1">Single-pass membrane protein</topology>
    </subcellularLocation>
</comment>
<evidence type="ECO:0000256" key="2">
    <source>
        <dbReference type="ARBA" id="ARBA00022729"/>
    </source>
</evidence>
<evidence type="ECO:0008006" key="10">
    <source>
        <dbReference type="Google" id="ProtNLM"/>
    </source>
</evidence>
<dbReference type="Proteomes" id="UP001054889">
    <property type="component" value="Unassembled WGS sequence"/>
</dbReference>
<dbReference type="GO" id="GO:0030247">
    <property type="term" value="F:polysaccharide binding"/>
    <property type="evidence" value="ECO:0007669"/>
    <property type="project" value="InterPro"/>
</dbReference>
<dbReference type="InterPro" id="IPR025287">
    <property type="entry name" value="WAK_GUB"/>
</dbReference>
<evidence type="ECO:0000313" key="9">
    <source>
        <dbReference type="Proteomes" id="UP001054889"/>
    </source>
</evidence>
<keyword evidence="3" id="KW-0325">Glycoprotein</keyword>
<keyword evidence="2 5" id="KW-0732">Signal</keyword>
<evidence type="ECO:0000256" key="3">
    <source>
        <dbReference type="ARBA" id="ARBA00023180"/>
    </source>
</evidence>
<dbReference type="GO" id="GO:0016020">
    <property type="term" value="C:membrane"/>
    <property type="evidence" value="ECO:0007669"/>
    <property type="project" value="UniProtKB-SubCell"/>
</dbReference>